<evidence type="ECO:0000313" key="1">
    <source>
        <dbReference type="EMBL" id="MBB4658177.1"/>
    </source>
</evidence>
<evidence type="ECO:0000313" key="2">
    <source>
        <dbReference type="Proteomes" id="UP000563524"/>
    </source>
</evidence>
<sequence length="354" mass="39063">MAVGDWRDRSVKARATIAAKKALAALHARTGRLEPRSPADMATHRVETVSFLNVIGGEPTDASQGRLAFDRRRPQTEEARGLFYSPAGMAWHHGALRERWSIRAPSAREILARPPARARTVRRAAIVESDLPYTYGDWVHAVLGPLLAGPALDRPLLLPGFLAEKGYVRRDLATAGIDYEAMTDWVRVEDALILRKTFPLQYWAPEHTAAYRSVFEPDPPEPAPGSIVYLGRFDLKSEIGRARFPSERVAEAAGRLGASVVRQETLSPETSRALAGGVETVIGDHGSGLLNMLHWRPKAVIELTVDGWWVNNNLFVAKQLGVEDYAVLPVDGLGAEEIEQRLQACLARFEGRRA</sequence>
<protein>
    <recommendedName>
        <fullName evidence="3">Glycosyltransferase family 61 protein</fullName>
    </recommendedName>
</protein>
<organism evidence="1 2">
    <name type="scientific">Parvularcula dongshanensis</name>
    <dbReference type="NCBI Taxonomy" id="1173995"/>
    <lineage>
        <taxon>Bacteria</taxon>
        <taxon>Pseudomonadati</taxon>
        <taxon>Pseudomonadota</taxon>
        <taxon>Alphaproteobacteria</taxon>
        <taxon>Parvularculales</taxon>
        <taxon>Parvularculaceae</taxon>
        <taxon>Parvularcula</taxon>
    </lineage>
</organism>
<proteinExistence type="predicted"/>
<dbReference type="EMBL" id="JACHOB010000001">
    <property type="protein sequence ID" value="MBB4658177.1"/>
    <property type="molecule type" value="Genomic_DNA"/>
</dbReference>
<evidence type="ECO:0008006" key="3">
    <source>
        <dbReference type="Google" id="ProtNLM"/>
    </source>
</evidence>
<dbReference type="Proteomes" id="UP000563524">
    <property type="component" value="Unassembled WGS sequence"/>
</dbReference>
<reference evidence="1 2" key="1">
    <citation type="submission" date="2020-08" db="EMBL/GenBank/DDBJ databases">
        <title>Genomic Encyclopedia of Type Strains, Phase IV (KMG-IV): sequencing the most valuable type-strain genomes for metagenomic binning, comparative biology and taxonomic classification.</title>
        <authorList>
            <person name="Goeker M."/>
        </authorList>
    </citation>
    <scope>NUCLEOTIDE SEQUENCE [LARGE SCALE GENOMIC DNA]</scope>
    <source>
        <strain evidence="1 2">DSM 102850</strain>
    </source>
</reference>
<comment type="caution">
    <text evidence="1">The sequence shown here is derived from an EMBL/GenBank/DDBJ whole genome shotgun (WGS) entry which is preliminary data.</text>
</comment>
<accession>A0A840I0E8</accession>
<name>A0A840I0E8_9PROT</name>
<dbReference type="RefSeq" id="WP_183815805.1">
    <property type="nucleotide sequence ID" value="NZ_JACHOB010000001.1"/>
</dbReference>
<gene>
    <name evidence="1" type="ORF">GGQ59_000677</name>
</gene>
<keyword evidence="2" id="KW-1185">Reference proteome</keyword>
<dbReference type="AlphaFoldDB" id="A0A840I0E8"/>